<evidence type="ECO:0008006" key="3">
    <source>
        <dbReference type="Google" id="ProtNLM"/>
    </source>
</evidence>
<evidence type="ECO:0000313" key="1">
    <source>
        <dbReference type="EMBL" id="MEL4456549.1"/>
    </source>
</evidence>
<dbReference type="RefSeq" id="WP_342160694.1">
    <property type="nucleotide sequence ID" value="NZ_JBCDNA010000002.1"/>
</dbReference>
<evidence type="ECO:0000313" key="2">
    <source>
        <dbReference type="Proteomes" id="UP001474120"/>
    </source>
</evidence>
<keyword evidence="2" id="KW-1185">Reference proteome</keyword>
<reference evidence="1 2" key="1">
    <citation type="submission" date="2024-04" db="EMBL/GenBank/DDBJ databases">
        <title>whole genome sequencing of Lutimonas vermicola strain IMCC1616.</title>
        <authorList>
            <person name="Bae S.S."/>
        </authorList>
    </citation>
    <scope>NUCLEOTIDE SEQUENCE [LARGE SCALE GENOMIC DNA]</scope>
    <source>
        <strain evidence="1 2">IMCC1616</strain>
    </source>
</reference>
<accession>A0ABU9L2C6</accession>
<dbReference type="SUPFAM" id="SSF63829">
    <property type="entry name" value="Calcium-dependent phosphotriesterase"/>
    <property type="match status" value="2"/>
</dbReference>
<organism evidence="1 2">
    <name type="scientific">Lutimonas vermicola</name>
    <dbReference type="NCBI Taxonomy" id="414288"/>
    <lineage>
        <taxon>Bacteria</taxon>
        <taxon>Pseudomonadati</taxon>
        <taxon>Bacteroidota</taxon>
        <taxon>Flavobacteriia</taxon>
        <taxon>Flavobacteriales</taxon>
        <taxon>Flavobacteriaceae</taxon>
        <taxon>Lutimonas</taxon>
    </lineage>
</organism>
<dbReference type="PANTHER" id="PTHR40274:SF4">
    <property type="entry name" value="BLL1406 PROTEIN"/>
    <property type="match status" value="1"/>
</dbReference>
<dbReference type="EMBL" id="JBCDNA010000002">
    <property type="protein sequence ID" value="MEL4456549.1"/>
    <property type="molecule type" value="Genomic_DNA"/>
</dbReference>
<dbReference type="SUPFAM" id="SSF101898">
    <property type="entry name" value="NHL repeat"/>
    <property type="match status" value="1"/>
</dbReference>
<sequence length="588" mass="63282">MERLKQNIVKEISKLVMVILIIFAYSCSEETIVLQDDLEKKSGKLNTSDLKTLVRGAALNSANGIDIGPEDGNLYVASVQGQEIAVIDKNNGKIISRIMDKNPNGAVREDITSPDDLVWSPDGKALYWTNILTGEVGRLKDGEFKKQFVAFGVNPIAFNAEGRLFVALDFLGDGLYEIDPELDAGPIPIIECPTGFCLGFFNSFDFGTDGYLYGPLFALGQVIKMNVDTGEYTTVATGFVNPAAAKFGPDGLLTVIDQTGEIWKVNPNAVDDKTLFTTLQPGLDNIVFDEDGSLYITNADEGWVAEILPSGKSRLLSPGGMIVPQGIAVMTGPNSKDMIFEADLFSLRSFDGSNGQQEDKFKGFLVPPPGVTDPLTLPQNVSASGSELVISSFFNSIVQIWNPEEGVTEEFEDQVAAPIDAVRLNSGEVIVSDIGRDGVFSMNDPAFNIQTLFAASGLATDGESVWAADWGSGVIYKIDFAGVTPTSEPVFSGLFGPEGLALDNEERLLVFETGGPLSGDPRLSRIDFSQQPPVRTTIVDGLKPKKGGIEGFPPMWFFDGVDVGANGDIYLTGGEDNVIHKIPQSKVK</sequence>
<dbReference type="PANTHER" id="PTHR40274">
    <property type="entry name" value="VIRGINIAMYCIN B LYASE"/>
    <property type="match status" value="1"/>
</dbReference>
<dbReference type="InterPro" id="IPR051344">
    <property type="entry name" value="Vgb"/>
</dbReference>
<name>A0ABU9L2C6_9FLAO</name>
<proteinExistence type="predicted"/>
<dbReference type="Gene3D" id="2.120.10.30">
    <property type="entry name" value="TolB, C-terminal domain"/>
    <property type="match status" value="3"/>
</dbReference>
<gene>
    <name evidence="1" type="ORF">AABB81_11620</name>
</gene>
<protein>
    <recommendedName>
        <fullName evidence="3">SMP-30/Gluconolactonase/LRE-like region domain-containing protein</fullName>
    </recommendedName>
</protein>
<comment type="caution">
    <text evidence="1">The sequence shown here is derived from an EMBL/GenBank/DDBJ whole genome shotgun (WGS) entry which is preliminary data.</text>
</comment>
<dbReference type="PROSITE" id="PS51257">
    <property type="entry name" value="PROKAR_LIPOPROTEIN"/>
    <property type="match status" value="1"/>
</dbReference>
<dbReference type="InterPro" id="IPR011042">
    <property type="entry name" value="6-blade_b-propeller_TolB-like"/>
</dbReference>
<dbReference type="Proteomes" id="UP001474120">
    <property type="component" value="Unassembled WGS sequence"/>
</dbReference>